<sequence>MNLDKTLQALAPIRQEVLRAARTDVDLYRVLDELGAAFNKIFAESTAFTKVGAPVIRRTAEIIPLSAYRHLRRLKSSA</sequence>
<dbReference type="AlphaFoldDB" id="A0A1F6U5N6"/>
<evidence type="ECO:0000313" key="2">
    <source>
        <dbReference type="Proteomes" id="UP000179037"/>
    </source>
</evidence>
<organism evidence="1 2">
    <name type="scientific">Candidatus Muproteobacteria bacterium RIFCSPLOWO2_01_FULL_60_18</name>
    <dbReference type="NCBI Taxonomy" id="1817768"/>
    <lineage>
        <taxon>Bacteria</taxon>
        <taxon>Pseudomonadati</taxon>
        <taxon>Pseudomonadota</taxon>
        <taxon>Candidatus Muproteobacteria</taxon>
    </lineage>
</organism>
<comment type="caution">
    <text evidence="1">The sequence shown here is derived from an EMBL/GenBank/DDBJ whole genome shotgun (WGS) entry which is preliminary data.</text>
</comment>
<gene>
    <name evidence="1" type="ORF">A3A87_10305</name>
</gene>
<reference evidence="1 2" key="1">
    <citation type="journal article" date="2016" name="Nat. Commun.">
        <title>Thousands of microbial genomes shed light on interconnected biogeochemical processes in an aquifer system.</title>
        <authorList>
            <person name="Anantharaman K."/>
            <person name="Brown C.T."/>
            <person name="Hug L.A."/>
            <person name="Sharon I."/>
            <person name="Castelle C.J."/>
            <person name="Probst A.J."/>
            <person name="Thomas B.C."/>
            <person name="Singh A."/>
            <person name="Wilkins M.J."/>
            <person name="Karaoz U."/>
            <person name="Brodie E.L."/>
            <person name="Williams K.H."/>
            <person name="Hubbard S.S."/>
            <person name="Banfield J.F."/>
        </authorList>
    </citation>
    <scope>NUCLEOTIDE SEQUENCE [LARGE SCALE GENOMIC DNA]</scope>
</reference>
<dbReference type="Proteomes" id="UP000179037">
    <property type="component" value="Unassembled WGS sequence"/>
</dbReference>
<protein>
    <submittedName>
        <fullName evidence="1">Uncharacterized protein</fullName>
    </submittedName>
</protein>
<proteinExistence type="predicted"/>
<dbReference type="EMBL" id="MFTC01000010">
    <property type="protein sequence ID" value="OGI52668.1"/>
    <property type="molecule type" value="Genomic_DNA"/>
</dbReference>
<evidence type="ECO:0000313" key="1">
    <source>
        <dbReference type="EMBL" id="OGI52668.1"/>
    </source>
</evidence>
<name>A0A1F6U5N6_9PROT</name>
<accession>A0A1F6U5N6</accession>